<evidence type="ECO:0000259" key="1">
    <source>
        <dbReference type="Pfam" id="PF01261"/>
    </source>
</evidence>
<dbReference type="EMBL" id="MGDB01000129">
    <property type="protein sequence ID" value="OGL39071.1"/>
    <property type="molecule type" value="Genomic_DNA"/>
</dbReference>
<dbReference type="SUPFAM" id="SSF51658">
    <property type="entry name" value="Xylose isomerase-like"/>
    <property type="match status" value="1"/>
</dbReference>
<dbReference type="Gene3D" id="3.20.20.150">
    <property type="entry name" value="Divalent-metal-dependent TIM barrel enzymes"/>
    <property type="match status" value="1"/>
</dbReference>
<name>A0A1F7RCE3_9BACT</name>
<dbReference type="InterPro" id="IPR036237">
    <property type="entry name" value="Xyl_isomerase-like_sf"/>
</dbReference>
<dbReference type="InterPro" id="IPR050312">
    <property type="entry name" value="IolE/XylAMocC-like"/>
</dbReference>
<accession>A0A1F7RCE3</accession>
<dbReference type="AlphaFoldDB" id="A0A1F7RCE3"/>
<dbReference type="InterPro" id="IPR013022">
    <property type="entry name" value="Xyl_isomerase-like_TIM-brl"/>
</dbReference>
<reference evidence="2 3" key="1">
    <citation type="journal article" date="2016" name="Nat. Commun.">
        <title>Thousands of microbial genomes shed light on interconnected biogeochemical processes in an aquifer system.</title>
        <authorList>
            <person name="Anantharaman K."/>
            <person name="Brown C.T."/>
            <person name="Hug L.A."/>
            <person name="Sharon I."/>
            <person name="Castelle C.J."/>
            <person name="Probst A.J."/>
            <person name="Thomas B.C."/>
            <person name="Singh A."/>
            <person name="Wilkins M.J."/>
            <person name="Karaoz U."/>
            <person name="Brodie E.L."/>
            <person name="Williams K.H."/>
            <person name="Hubbard S.S."/>
            <person name="Banfield J.F."/>
        </authorList>
    </citation>
    <scope>NUCLEOTIDE SEQUENCE [LARGE SCALE GENOMIC DNA]</scope>
</reference>
<proteinExistence type="predicted"/>
<dbReference type="Proteomes" id="UP000178526">
    <property type="component" value="Unassembled WGS sequence"/>
</dbReference>
<comment type="caution">
    <text evidence="2">The sequence shown here is derived from an EMBL/GenBank/DDBJ whole genome shotgun (WGS) entry which is preliminary data.</text>
</comment>
<gene>
    <name evidence="2" type="ORF">A2042_04840</name>
</gene>
<dbReference type="PANTHER" id="PTHR12110">
    <property type="entry name" value="HYDROXYPYRUVATE ISOMERASE"/>
    <property type="match status" value="1"/>
</dbReference>
<feature type="domain" description="Xylose isomerase-like TIM barrel" evidence="1">
    <location>
        <begin position="31"/>
        <end position="255"/>
    </location>
</feature>
<evidence type="ECO:0000313" key="3">
    <source>
        <dbReference type="Proteomes" id="UP000178526"/>
    </source>
</evidence>
<dbReference type="Pfam" id="PF01261">
    <property type="entry name" value="AP_endonuc_2"/>
    <property type="match status" value="1"/>
</dbReference>
<evidence type="ECO:0000313" key="2">
    <source>
        <dbReference type="EMBL" id="OGL39071.1"/>
    </source>
</evidence>
<protein>
    <recommendedName>
        <fullName evidence="1">Xylose isomerase-like TIM barrel domain-containing protein</fullName>
    </recommendedName>
</protein>
<sequence>MFSNSVFIHIPYQKIAEYKPFVFEKKINLEIYFAGNVLDEISLNDVKVLQEQFADNAIRTTFHAPFLDLSPGGFDRKVRELTLFRIRQVLKLANIIHPENIVVHPGFDNLRFGGFENVWFENSITTWNIVIKELPYQDISITIENVFEENPFSLVKLVSEINSKNFKICFDIGHFNVFGKIPLTQWIDSIKPHLRELHIHDNNGNNDEHKALGDGGIDIKNFFVLIIKGMEKNLITTIEAHSRENALKSLEWLKNNL</sequence>
<organism evidence="2 3">
    <name type="scientific">Candidatus Schekmanbacteria bacterium GWA2_38_11</name>
    <dbReference type="NCBI Taxonomy" id="1817876"/>
    <lineage>
        <taxon>Bacteria</taxon>
        <taxon>Candidatus Schekmaniibacteriota</taxon>
    </lineage>
</organism>